<sequence length="547" mass="60962">MDYPCQIPSLGACVDPLPAETRLCFAFKPFSNTVQTPFWIRYVTRYVLESHLASNVHKSRLAQHDLKVAKLLQEEEDKRAKAQKQRQFRDLERQDNEIAQEIQEELVRQAEKQRLQEEKDMAIAPTLGQLDKKSQHAPRTDSRSPSRIDDPHAPEYRDQTRADPAAHHSRSKYPQHHLAAEGERGSRADAYPEHSLPSRAKQGERYPEHRSAETGRIHGHRTEEAERARGRQRMPSDPDTVFEEHRSNEGPRSREGPGRERYHTHPPGEPGRIVHRGGGTIVAGHEYGLADATQGLTRLDLRDQEVIDMEVARRLHEEEIKASKKDKHAAQVAQDEEVARLLPHAEDVVRPRGAQGSREDHGGPRSREDHGGPRSREDHGGPRSREDHGGPRSREDHGGPRSREDYEHQRQRNQNKPTRPPQPRTPNYENVNPGPPYGYSDNSFSPRGPTRPEAAYKVSLVQDGHCFLMLALKLCPVVVIIMLCDQAIQQSGHIGASVVVCGHIGASVVVCGHIGASVVVCGHIGASVVVCGHIGASVVVCGHIGAS</sequence>
<name>A0A9Q0II23_9TELE</name>
<evidence type="ECO:0000256" key="1">
    <source>
        <dbReference type="ARBA" id="ARBA00023054"/>
    </source>
</evidence>
<dbReference type="GO" id="GO:0031625">
    <property type="term" value="F:ubiquitin protein ligase binding"/>
    <property type="evidence" value="ECO:0007669"/>
    <property type="project" value="TreeGrafter"/>
</dbReference>
<proteinExistence type="predicted"/>
<feature type="domain" description="Coiled-coil" evidence="4">
    <location>
        <begin position="49"/>
        <end position="133"/>
    </location>
</feature>
<evidence type="ECO:0000256" key="2">
    <source>
        <dbReference type="SAM" id="Coils"/>
    </source>
</evidence>
<dbReference type="AlphaFoldDB" id="A0A9Q0II23"/>
<comment type="caution">
    <text evidence="5">The sequence shown here is derived from an EMBL/GenBank/DDBJ whole genome shotgun (WGS) entry which is preliminary data.</text>
</comment>
<evidence type="ECO:0000259" key="4">
    <source>
        <dbReference type="Pfam" id="PF15295"/>
    </source>
</evidence>
<dbReference type="GO" id="GO:0005737">
    <property type="term" value="C:cytoplasm"/>
    <property type="evidence" value="ECO:0007669"/>
    <property type="project" value="TreeGrafter"/>
</dbReference>
<feature type="region of interest" description="Disordered" evidence="3">
    <location>
        <begin position="122"/>
        <end position="274"/>
    </location>
</feature>
<reference evidence="5" key="1">
    <citation type="submission" date="2022-07" db="EMBL/GenBank/DDBJ databases">
        <title>Chromosome-level genome of Muraenolepis orangiensis.</title>
        <authorList>
            <person name="Kim J."/>
        </authorList>
    </citation>
    <scope>NUCLEOTIDE SEQUENCE</scope>
    <source>
        <strain evidence="5">KU_S4_2022</strain>
        <tissue evidence="5">Muscle</tissue>
    </source>
</reference>
<keyword evidence="1 2" id="KW-0175">Coiled coil</keyword>
<dbReference type="OrthoDB" id="9994767at2759"/>
<keyword evidence="6" id="KW-1185">Reference proteome</keyword>
<dbReference type="InterPro" id="IPR029311">
    <property type="entry name" value="CCDC50_N"/>
</dbReference>
<evidence type="ECO:0000313" key="6">
    <source>
        <dbReference type="Proteomes" id="UP001148018"/>
    </source>
</evidence>
<evidence type="ECO:0000256" key="3">
    <source>
        <dbReference type="SAM" id="MobiDB-lite"/>
    </source>
</evidence>
<feature type="region of interest" description="Disordered" evidence="3">
    <location>
        <begin position="320"/>
        <end position="450"/>
    </location>
</feature>
<accession>A0A9Q0II23</accession>
<dbReference type="Pfam" id="PF15295">
    <property type="entry name" value="CCDC50_N"/>
    <property type="match status" value="1"/>
</dbReference>
<feature type="compositionally biased region" description="Basic and acidic residues" evidence="3">
    <location>
        <begin position="178"/>
        <end position="192"/>
    </location>
</feature>
<feature type="compositionally biased region" description="Basic and acidic residues" evidence="3">
    <location>
        <begin position="242"/>
        <end position="263"/>
    </location>
</feature>
<dbReference type="PANTHER" id="PTHR22115:SF1">
    <property type="entry name" value="COILED-COIL DOMAIN-CONTAINING PROTEIN 50"/>
    <property type="match status" value="1"/>
</dbReference>
<dbReference type="InterPro" id="IPR039303">
    <property type="entry name" value="CCDC50"/>
</dbReference>
<feature type="compositionally biased region" description="Basic and acidic residues" evidence="3">
    <location>
        <begin position="337"/>
        <end position="350"/>
    </location>
</feature>
<organism evidence="5 6">
    <name type="scientific">Muraenolepis orangiensis</name>
    <name type="common">Patagonian moray cod</name>
    <dbReference type="NCBI Taxonomy" id="630683"/>
    <lineage>
        <taxon>Eukaryota</taxon>
        <taxon>Metazoa</taxon>
        <taxon>Chordata</taxon>
        <taxon>Craniata</taxon>
        <taxon>Vertebrata</taxon>
        <taxon>Euteleostomi</taxon>
        <taxon>Actinopterygii</taxon>
        <taxon>Neopterygii</taxon>
        <taxon>Teleostei</taxon>
        <taxon>Neoteleostei</taxon>
        <taxon>Acanthomorphata</taxon>
        <taxon>Zeiogadaria</taxon>
        <taxon>Gadariae</taxon>
        <taxon>Gadiformes</taxon>
        <taxon>Muraenolepidoidei</taxon>
        <taxon>Muraenolepididae</taxon>
        <taxon>Muraenolepis</taxon>
    </lineage>
</organism>
<dbReference type="Proteomes" id="UP001148018">
    <property type="component" value="Unassembled WGS sequence"/>
</dbReference>
<feature type="compositionally biased region" description="Basic and acidic residues" evidence="3">
    <location>
        <begin position="201"/>
        <end position="229"/>
    </location>
</feature>
<dbReference type="EMBL" id="JANIIK010000048">
    <property type="protein sequence ID" value="KAJ3598783.1"/>
    <property type="molecule type" value="Genomic_DNA"/>
</dbReference>
<feature type="non-terminal residue" evidence="5">
    <location>
        <position position="547"/>
    </location>
</feature>
<protein>
    <recommendedName>
        <fullName evidence="4">Coiled-coil domain-containing protein</fullName>
    </recommendedName>
</protein>
<feature type="compositionally biased region" description="Basic and acidic residues" evidence="3">
    <location>
        <begin position="130"/>
        <end position="166"/>
    </location>
</feature>
<feature type="coiled-coil region" evidence="2">
    <location>
        <begin position="74"/>
        <end position="120"/>
    </location>
</feature>
<feature type="compositionally biased region" description="Basic and acidic residues" evidence="3">
    <location>
        <begin position="357"/>
        <end position="410"/>
    </location>
</feature>
<evidence type="ECO:0000313" key="5">
    <source>
        <dbReference type="EMBL" id="KAJ3598783.1"/>
    </source>
</evidence>
<gene>
    <name evidence="5" type="ORF">NHX12_032747</name>
</gene>
<dbReference type="PANTHER" id="PTHR22115">
    <property type="entry name" value="C3ORF6 PROTEIN-RELATED"/>
    <property type="match status" value="1"/>
</dbReference>